<dbReference type="AlphaFoldDB" id="A0A6J4VU30"/>
<proteinExistence type="predicted"/>
<evidence type="ECO:0000313" key="2">
    <source>
        <dbReference type="EMBL" id="CAA9585399.1"/>
    </source>
</evidence>
<gene>
    <name evidence="2" type="ORF">AVDCRST_MAG87-3872</name>
</gene>
<organism evidence="2">
    <name type="scientific">uncultured Thermomicrobiales bacterium</name>
    <dbReference type="NCBI Taxonomy" id="1645740"/>
    <lineage>
        <taxon>Bacteria</taxon>
        <taxon>Pseudomonadati</taxon>
        <taxon>Thermomicrobiota</taxon>
        <taxon>Thermomicrobia</taxon>
        <taxon>Thermomicrobiales</taxon>
        <taxon>environmental samples</taxon>
    </lineage>
</organism>
<accession>A0A6J4VU30</accession>
<reference evidence="2" key="1">
    <citation type="submission" date="2020-02" db="EMBL/GenBank/DDBJ databases">
        <authorList>
            <person name="Meier V. D."/>
        </authorList>
    </citation>
    <scope>NUCLEOTIDE SEQUENCE</scope>
    <source>
        <strain evidence="2">AVDCRST_MAG87</strain>
    </source>
</reference>
<sequence length="56" mass="6206">MNIPWLGSFGRVSGRLRWLDRNERCRQVADAAYDAADTGLPGKTGGESPVRDQTEK</sequence>
<dbReference type="EMBL" id="CADCWJ010000852">
    <property type="protein sequence ID" value="CAA9585399.1"/>
    <property type="molecule type" value="Genomic_DNA"/>
</dbReference>
<evidence type="ECO:0000256" key="1">
    <source>
        <dbReference type="SAM" id="MobiDB-lite"/>
    </source>
</evidence>
<feature type="region of interest" description="Disordered" evidence="1">
    <location>
        <begin position="34"/>
        <end position="56"/>
    </location>
</feature>
<name>A0A6J4VU30_9BACT</name>
<protein>
    <submittedName>
        <fullName evidence="2">Uncharacterized protein</fullName>
    </submittedName>
</protein>